<dbReference type="KEGG" id="nlo:107228122"/>
<protein>
    <submittedName>
        <fullName evidence="11">Post-GPI attachment to proteins factor 6 isoform X1</fullName>
    </submittedName>
</protein>
<evidence type="ECO:0000256" key="8">
    <source>
        <dbReference type="SAM" id="Phobius"/>
    </source>
</evidence>
<evidence type="ECO:0000256" key="5">
    <source>
        <dbReference type="ARBA" id="ARBA00022989"/>
    </source>
</evidence>
<dbReference type="GO" id="GO:0005886">
    <property type="term" value="C:plasma membrane"/>
    <property type="evidence" value="ECO:0007669"/>
    <property type="project" value="UniProtKB-SubCell"/>
</dbReference>
<evidence type="ECO:0000259" key="9">
    <source>
        <dbReference type="PROSITE" id="PS50026"/>
    </source>
</evidence>
<keyword evidence="6 8" id="KW-0472">Membrane</keyword>
<evidence type="ECO:0000256" key="2">
    <source>
        <dbReference type="ARBA" id="ARBA00005542"/>
    </source>
</evidence>
<feature type="transmembrane region" description="Helical" evidence="8">
    <location>
        <begin position="12"/>
        <end position="27"/>
    </location>
</feature>
<accession>A0A6J0CE14</accession>
<feature type="transmembrane region" description="Helical" evidence="8">
    <location>
        <begin position="693"/>
        <end position="712"/>
    </location>
</feature>
<reference evidence="11" key="1">
    <citation type="submission" date="2025-08" db="UniProtKB">
        <authorList>
            <consortium name="RefSeq"/>
        </authorList>
    </citation>
    <scope>IDENTIFICATION</scope>
    <source>
        <tissue evidence="11">Thorax and Abdomen</tissue>
    </source>
</reference>
<evidence type="ECO:0000256" key="7">
    <source>
        <dbReference type="PROSITE-ProRule" id="PRU00076"/>
    </source>
</evidence>
<sequence>MRSKYILTNRNVFICLQIIYVLAHFFVRDIRCMLPEASQEGTLHPFKSYGDVTTFHYTVPKEVFRATWQFAAFTDNLHCPSRKVHLHLKSGSYPVMSVDNASFPANMHLYRNDTISVSMMTTFEPKVTATIPVYGPEPGDWFVTGYLSHWDKKVQQQGLGHKCRYTLGSVAIWTQISGIQDIPIGTQKFLHTNEPMSYYKIYIPSSTWHFRVHIWGCNFTLRAYHDSNTPCIKGLALKGRTIPIYNESHPSSIGNLTISDSYTFTVLSPYQESYYYLLVISGSVIDFNVMVSISECPIRMLDKSFMKQYLDAPSFSEALNQLRVKNKEDRLKLSKKQPLLHQIFYNNSTLNYDSMRPSKDQFVLPDDDNARDDPCIPRFQLARIKHSQPFSSVYLLQGREWLTSWVMLTDYYPVVTQFDIMPFIDIGGTLSIEIRLEMNKQISDQLVLVEVCIRKGRVPDRIDGEIVCRNQNMFMNLSSYGKKVSALLIPYPESDVWHVAMQAKCYTEGRKAPCTMEEILVSVDIKTRQCVFPGVHSCGNHGICQETKRGLLYYTSCNCFGGYKGWGCTDSTHADPKAFIVLTTLLLTLSNGFFIPAIYLAIKRGLYTEALVYLATMIFSSLYHACDQQFMTYCAVKYEVLQYSDFFSSILAFWVTLVSMAKLPTKYVSFFHMIGVLVIAFCVEMDRTGLTSILVPLAMGATIPIAAFACRCYKYKQRQRPKEVVKLIIGLSLATIGLLLFALVETESNYQYVHSVWHAVIALSLLFLLPNSAEPEPLEISINDTSSSDSELMDYKDLAQSPVFTVKADGEKLLTVESDTS</sequence>
<dbReference type="RefSeq" id="XP_015524978.1">
    <property type="nucleotide sequence ID" value="XM_015669492.2"/>
</dbReference>
<feature type="transmembrane region" description="Helical" evidence="8">
    <location>
        <begin position="640"/>
        <end position="660"/>
    </location>
</feature>
<dbReference type="AlphaFoldDB" id="A0A6J0CE14"/>
<dbReference type="PROSITE" id="PS00022">
    <property type="entry name" value="EGF_1"/>
    <property type="match status" value="1"/>
</dbReference>
<keyword evidence="3" id="KW-1003">Cell membrane</keyword>
<comment type="caution">
    <text evidence="7">Lacks conserved residue(s) required for the propagation of feature annotation.</text>
</comment>
<proteinExistence type="inferred from homology"/>
<dbReference type="Proteomes" id="UP000829291">
    <property type="component" value="Chromosome 5"/>
</dbReference>
<evidence type="ECO:0000313" key="10">
    <source>
        <dbReference type="Proteomes" id="UP000829291"/>
    </source>
</evidence>
<feature type="transmembrane region" description="Helical" evidence="8">
    <location>
        <begin position="606"/>
        <end position="625"/>
    </location>
</feature>
<evidence type="ECO:0000313" key="11">
    <source>
        <dbReference type="RefSeq" id="XP_015524978.1"/>
    </source>
</evidence>
<organism evidence="11">
    <name type="scientific">Neodiprion lecontei</name>
    <name type="common">Redheaded pine sawfly</name>
    <dbReference type="NCBI Taxonomy" id="441921"/>
    <lineage>
        <taxon>Eukaryota</taxon>
        <taxon>Metazoa</taxon>
        <taxon>Ecdysozoa</taxon>
        <taxon>Arthropoda</taxon>
        <taxon>Hexapoda</taxon>
        <taxon>Insecta</taxon>
        <taxon>Pterygota</taxon>
        <taxon>Neoptera</taxon>
        <taxon>Endopterygota</taxon>
        <taxon>Hymenoptera</taxon>
        <taxon>Tenthredinoidea</taxon>
        <taxon>Diprionidae</taxon>
        <taxon>Diprioninae</taxon>
        <taxon>Neodiprion</taxon>
    </lineage>
</organism>
<feature type="transmembrane region" description="Helical" evidence="8">
    <location>
        <begin position="750"/>
        <end position="769"/>
    </location>
</feature>
<keyword evidence="5 8" id="KW-1133">Transmembrane helix</keyword>
<dbReference type="PANTHER" id="PTHR14319:SF3">
    <property type="entry name" value="TRANSMEMBRANE PROTEIN-LIKE PROTEIN"/>
    <property type="match status" value="1"/>
</dbReference>
<feature type="domain" description="EGF-like" evidence="9">
    <location>
        <begin position="526"/>
        <end position="569"/>
    </location>
</feature>
<dbReference type="PANTHER" id="PTHR14319">
    <property type="entry name" value="FIVE-SPAN TRANSMEMBRANE PROTEIN M83"/>
    <property type="match status" value="1"/>
</dbReference>
<gene>
    <name evidence="11" type="primary">LOC107228122</name>
</gene>
<name>A0A6J0CE14_NEOLC</name>
<dbReference type="GeneID" id="107228122"/>
<dbReference type="PROSITE" id="PS50026">
    <property type="entry name" value="EGF_3"/>
    <property type="match status" value="1"/>
</dbReference>
<dbReference type="Pfam" id="PF12036">
    <property type="entry name" value="DUF3522"/>
    <property type="match status" value="1"/>
</dbReference>
<evidence type="ECO:0000256" key="4">
    <source>
        <dbReference type="ARBA" id="ARBA00022692"/>
    </source>
</evidence>
<evidence type="ECO:0000256" key="1">
    <source>
        <dbReference type="ARBA" id="ARBA00004651"/>
    </source>
</evidence>
<evidence type="ECO:0000256" key="3">
    <source>
        <dbReference type="ARBA" id="ARBA00022475"/>
    </source>
</evidence>
<feature type="transmembrane region" description="Helical" evidence="8">
    <location>
        <begin position="578"/>
        <end position="599"/>
    </location>
</feature>
<dbReference type="InterPro" id="IPR000742">
    <property type="entry name" value="EGF"/>
</dbReference>
<keyword evidence="7" id="KW-0245">EGF-like domain</keyword>
<dbReference type="PROSITE" id="PS01186">
    <property type="entry name" value="EGF_2"/>
    <property type="match status" value="1"/>
</dbReference>
<dbReference type="OrthoDB" id="69646at2759"/>
<feature type="transmembrane region" description="Helical" evidence="8">
    <location>
        <begin position="724"/>
        <end position="744"/>
    </location>
</feature>
<dbReference type="InParanoid" id="A0A6J0CE14"/>
<feature type="disulfide bond" evidence="7">
    <location>
        <begin position="559"/>
        <end position="568"/>
    </location>
</feature>
<dbReference type="InterPro" id="IPR021910">
    <property type="entry name" value="NGX6/PGAP6/MYMK"/>
</dbReference>
<keyword evidence="10" id="KW-1185">Reference proteome</keyword>
<feature type="transmembrane region" description="Helical" evidence="8">
    <location>
        <begin position="667"/>
        <end position="687"/>
    </location>
</feature>
<comment type="similarity">
    <text evidence="2">Belongs to the TMEM8 family.</text>
</comment>
<keyword evidence="4 8" id="KW-0812">Transmembrane</keyword>
<comment type="subcellular location">
    <subcellularLocation>
        <location evidence="1">Cell membrane</location>
        <topology evidence="1">Multi-pass membrane protein</topology>
    </subcellularLocation>
</comment>
<keyword evidence="7" id="KW-1015">Disulfide bond</keyword>
<evidence type="ECO:0000256" key="6">
    <source>
        <dbReference type="ARBA" id="ARBA00023136"/>
    </source>
</evidence>